<keyword evidence="1" id="KW-0472">Membrane</keyword>
<dbReference type="EMBL" id="LAVV01007445">
    <property type="protein sequence ID" value="KNZ55904.1"/>
    <property type="molecule type" value="Genomic_DNA"/>
</dbReference>
<gene>
    <name evidence="2" type="ORF">VP01_2548g1</name>
</gene>
<evidence type="ECO:0000256" key="1">
    <source>
        <dbReference type="SAM" id="Phobius"/>
    </source>
</evidence>
<sequence>MSCFILVDGVVIEIHNVVVVLVSGIQSCIISLLFSFYRSTSPLCPSRDNPKAVPRLVPPGGRDLPPGWRWPGGISQGPICMKRKENGGGRQMAFLIEILRYKHTRQPNLNRFHCIGSISSFLIQVFLFLLTLNLSQVLIQSIYMFIAVFLLLLFVLLFFGFSVFHLFIYNFLINLRCGDPFALQCQNRIAQRRKLSYSNTHGERLYYYKRREVLYGYIITRGVSYIQWIGYSITRGGRLSCIQWTSGQGIAEGSMCGARMVWYYYVLQCWRSRRRGQRSKKLEQLKQSKEDWSSRPGKICITRSKYLGLLPRLFKWKTMWFVLLNKKPPKKMERGRVREKWGETGDGLSVRALWVGPRVILVVLVSSVLRFLFSLSSILEKGEPQIEYYSIWHATQTHYTLYLFSFKNLYERENERVEIFNLQGEEGSMGGEAQPNPGWKIVCV</sequence>
<name>A0A0L6V5C1_9BASI</name>
<feature type="transmembrane region" description="Helical" evidence="1">
    <location>
        <begin position="14"/>
        <end position="37"/>
    </location>
</feature>
<evidence type="ECO:0000313" key="3">
    <source>
        <dbReference type="Proteomes" id="UP000037035"/>
    </source>
</evidence>
<reference evidence="2 3" key="1">
    <citation type="submission" date="2015-08" db="EMBL/GenBank/DDBJ databases">
        <title>Next Generation Sequencing and Analysis of the Genome of Puccinia sorghi L Schw, the Causal Agent of Maize Common Rust.</title>
        <authorList>
            <person name="Rochi L."/>
            <person name="Burguener G."/>
            <person name="Darino M."/>
            <person name="Turjanski A."/>
            <person name="Kreff E."/>
            <person name="Dieguez M.J."/>
            <person name="Sacco F."/>
        </authorList>
    </citation>
    <scope>NUCLEOTIDE SEQUENCE [LARGE SCALE GENOMIC DNA]</scope>
    <source>
        <strain evidence="2 3">RO10H11247</strain>
    </source>
</reference>
<feature type="transmembrane region" description="Helical" evidence="1">
    <location>
        <begin position="112"/>
        <end position="130"/>
    </location>
</feature>
<accession>A0A0L6V5C1</accession>
<keyword evidence="3" id="KW-1185">Reference proteome</keyword>
<evidence type="ECO:0000313" key="2">
    <source>
        <dbReference type="EMBL" id="KNZ55904.1"/>
    </source>
</evidence>
<keyword evidence="1" id="KW-1133">Transmembrane helix</keyword>
<keyword evidence="1" id="KW-0812">Transmembrane</keyword>
<comment type="caution">
    <text evidence="2">The sequence shown here is derived from an EMBL/GenBank/DDBJ whole genome shotgun (WGS) entry which is preliminary data.</text>
</comment>
<dbReference type="Proteomes" id="UP000037035">
    <property type="component" value="Unassembled WGS sequence"/>
</dbReference>
<dbReference type="VEuPathDB" id="FungiDB:VP01_2548g1"/>
<protein>
    <submittedName>
        <fullName evidence="2">Uncharacterized protein</fullName>
    </submittedName>
</protein>
<dbReference type="AlphaFoldDB" id="A0A0L6V5C1"/>
<feature type="transmembrane region" description="Helical" evidence="1">
    <location>
        <begin position="142"/>
        <end position="168"/>
    </location>
</feature>
<proteinExistence type="predicted"/>
<organism evidence="2 3">
    <name type="scientific">Puccinia sorghi</name>
    <dbReference type="NCBI Taxonomy" id="27349"/>
    <lineage>
        <taxon>Eukaryota</taxon>
        <taxon>Fungi</taxon>
        <taxon>Dikarya</taxon>
        <taxon>Basidiomycota</taxon>
        <taxon>Pucciniomycotina</taxon>
        <taxon>Pucciniomycetes</taxon>
        <taxon>Pucciniales</taxon>
        <taxon>Pucciniaceae</taxon>
        <taxon>Puccinia</taxon>
    </lineage>
</organism>